<dbReference type="AlphaFoldDB" id="A0A919QFA1"/>
<comment type="caution">
    <text evidence="1">The sequence shown here is derived from an EMBL/GenBank/DDBJ whole genome shotgun (WGS) entry which is preliminary data.</text>
</comment>
<evidence type="ECO:0000313" key="1">
    <source>
        <dbReference type="EMBL" id="GIH26739.1"/>
    </source>
</evidence>
<accession>A0A919QFA1</accession>
<proteinExistence type="predicted"/>
<evidence type="ECO:0000313" key="2">
    <source>
        <dbReference type="Proteomes" id="UP000640052"/>
    </source>
</evidence>
<dbReference type="EMBL" id="BOOA01000044">
    <property type="protein sequence ID" value="GIH26739.1"/>
    <property type="molecule type" value="Genomic_DNA"/>
</dbReference>
<dbReference type="Proteomes" id="UP000640052">
    <property type="component" value="Unassembled WGS sequence"/>
</dbReference>
<keyword evidence="2" id="KW-1185">Reference proteome</keyword>
<reference evidence="1" key="1">
    <citation type="submission" date="2021-01" db="EMBL/GenBank/DDBJ databases">
        <title>Whole genome shotgun sequence of Acrocarpospora phusangensis NBRC 108782.</title>
        <authorList>
            <person name="Komaki H."/>
            <person name="Tamura T."/>
        </authorList>
    </citation>
    <scope>NUCLEOTIDE SEQUENCE</scope>
    <source>
        <strain evidence="1">NBRC 108782</strain>
    </source>
</reference>
<organism evidence="1 2">
    <name type="scientific">Acrocarpospora phusangensis</name>
    <dbReference type="NCBI Taxonomy" id="1070424"/>
    <lineage>
        <taxon>Bacteria</taxon>
        <taxon>Bacillati</taxon>
        <taxon>Actinomycetota</taxon>
        <taxon>Actinomycetes</taxon>
        <taxon>Streptosporangiales</taxon>
        <taxon>Streptosporangiaceae</taxon>
        <taxon>Acrocarpospora</taxon>
    </lineage>
</organism>
<gene>
    <name evidence="1" type="ORF">Aph01nite_50490</name>
</gene>
<protein>
    <submittedName>
        <fullName evidence="1">Uncharacterized protein</fullName>
    </submittedName>
</protein>
<sequence>MLWALTSPDVCSLLVVRPGWPGDAYQDWLAATITGIAGSGSDPGLVARGGAGGR</sequence>
<name>A0A919QFA1_9ACTN</name>